<evidence type="ECO:0000256" key="5">
    <source>
        <dbReference type="ARBA" id="ARBA00023002"/>
    </source>
</evidence>
<keyword evidence="7" id="KW-1185">Reference proteome</keyword>
<organism evidence="6 7">
    <name type="scientific">Desulfosporosinus orientis (strain ATCC 19365 / DSM 765 / NCIMB 8382 / VKM B-1628 / Singapore I)</name>
    <name type="common">Desulfotomaculum orientis</name>
    <dbReference type="NCBI Taxonomy" id="768706"/>
    <lineage>
        <taxon>Bacteria</taxon>
        <taxon>Bacillati</taxon>
        <taxon>Bacillota</taxon>
        <taxon>Clostridia</taxon>
        <taxon>Eubacteriales</taxon>
        <taxon>Desulfitobacteriaceae</taxon>
        <taxon>Desulfosporosinus</taxon>
    </lineage>
</organism>
<dbReference type="Pfam" id="PF03060">
    <property type="entry name" value="NMO"/>
    <property type="match status" value="1"/>
</dbReference>
<dbReference type="InterPro" id="IPR004136">
    <property type="entry name" value="NMO"/>
</dbReference>
<comment type="function">
    <text evidence="1">Nitronate monooxygenase that uses molecular oxygen to catalyze the oxidative denitrification of alkyl nitronates. Acts on propionate 3-nitronate (P3N), the presumed physiological substrate. Probably functions in the detoxification of P3N, a metabolic poison produced by plants and fungi as a defense mechanism.</text>
</comment>
<dbReference type="CDD" id="cd04730">
    <property type="entry name" value="NPD_like"/>
    <property type="match status" value="1"/>
</dbReference>
<dbReference type="SUPFAM" id="SSF51412">
    <property type="entry name" value="Inosine monophosphate dehydrogenase (IMPDH)"/>
    <property type="match status" value="1"/>
</dbReference>
<dbReference type="EMBL" id="CP003108">
    <property type="protein sequence ID" value="AET68526.1"/>
    <property type="molecule type" value="Genomic_DNA"/>
</dbReference>
<dbReference type="HOGENOM" id="CLU_038732_1_0_9"/>
<keyword evidence="4" id="KW-0288">FMN</keyword>
<evidence type="ECO:0000313" key="6">
    <source>
        <dbReference type="EMBL" id="AET68526.1"/>
    </source>
</evidence>
<dbReference type="PATRIC" id="fig|768706.3.peg.3017"/>
<dbReference type="PANTHER" id="PTHR32332">
    <property type="entry name" value="2-NITROPROPANE DIOXYGENASE"/>
    <property type="match status" value="1"/>
</dbReference>
<dbReference type="Gene3D" id="3.20.20.70">
    <property type="entry name" value="Aldolase class I"/>
    <property type="match status" value="1"/>
</dbReference>
<dbReference type="GO" id="GO:0051213">
    <property type="term" value="F:dioxygenase activity"/>
    <property type="evidence" value="ECO:0007669"/>
    <property type="project" value="UniProtKB-KW"/>
</dbReference>
<evidence type="ECO:0000256" key="4">
    <source>
        <dbReference type="ARBA" id="ARBA00022643"/>
    </source>
</evidence>
<evidence type="ECO:0000256" key="1">
    <source>
        <dbReference type="ARBA" id="ARBA00003535"/>
    </source>
</evidence>
<reference evidence="7" key="1">
    <citation type="submission" date="2011-11" db="EMBL/GenBank/DDBJ databases">
        <title>Complete sequence of Desulfosporosinus orientis DSM 765.</title>
        <authorList>
            <person name="Lucas S."/>
            <person name="Han J."/>
            <person name="Lapidus A."/>
            <person name="Cheng J.-F."/>
            <person name="Goodwin L."/>
            <person name="Pitluck S."/>
            <person name="Peters L."/>
            <person name="Ovchinnikova G."/>
            <person name="Teshima H."/>
            <person name="Detter J.C."/>
            <person name="Han C."/>
            <person name="Tapia R."/>
            <person name="Land M."/>
            <person name="Hauser L."/>
            <person name="Kyrpides N."/>
            <person name="Ivanova N."/>
            <person name="Pagani I."/>
            <person name="Pester M."/>
            <person name="Spring S."/>
            <person name="Ollivier B."/>
            <person name="Rattei T."/>
            <person name="Klenk H.-P."/>
            <person name="Wagner M."/>
            <person name="Loy A."/>
            <person name="Woyke T."/>
        </authorList>
    </citation>
    <scope>NUCLEOTIDE SEQUENCE [LARGE SCALE GENOMIC DNA]</scope>
    <source>
        <strain evidence="7">ATCC 19365 / DSM 765 / NCIMB 8382 / VKM B-1628</strain>
    </source>
</reference>
<accession>G7WGU0</accession>
<proteinExistence type="predicted"/>
<gene>
    <name evidence="6" type="ordered locus">Desor_3003</name>
</gene>
<evidence type="ECO:0000256" key="3">
    <source>
        <dbReference type="ARBA" id="ARBA00022630"/>
    </source>
</evidence>
<dbReference type="PANTHER" id="PTHR32332:SF20">
    <property type="entry name" value="2-NITROPROPANE DIOXYGENASE-LIKE PROTEIN"/>
    <property type="match status" value="1"/>
</dbReference>
<evidence type="ECO:0000313" key="7">
    <source>
        <dbReference type="Proteomes" id="UP000006346"/>
    </source>
</evidence>
<dbReference type="KEGG" id="dor:Desor_3003"/>
<dbReference type="STRING" id="768706.Desor_3003"/>
<keyword evidence="5" id="KW-0560">Oxidoreductase</keyword>
<dbReference type="eggNOG" id="COG2070">
    <property type="taxonomic scope" value="Bacteria"/>
</dbReference>
<sequence length="322" mass="34455">MKTRITELLGIEHPIIAGGMQWISRAEIAAAISNAGALGTITAATHTTKEELITEIRKTRDLTDRPFGVNISMLPETTPGDMTSKFMEAIIEEKVPVVETSGRSPEAYVPALKKAGIKIIHKVPSIRFALKAERVGVDAVTIVGFECGGHPGIDDVTTFVMIPKAARLLSIPVLAGGGVADARGLLAALAMGAEGVVMGTRFVATKECVAHPNYKEWMVNASETDTMIILRSLRNPLRAIKNKAALKVLEMENRGAKLEELLTVVGGGIGRKALIEGDMENSTFALGQCIGNIEDVLPVRVVIEEMVEGAAKGMERMKSIFS</sequence>
<protein>
    <recommendedName>
        <fullName evidence="2">Probable nitronate monooxygenase</fullName>
    </recommendedName>
</protein>
<dbReference type="RefSeq" id="WP_014185334.1">
    <property type="nucleotide sequence ID" value="NC_016584.1"/>
</dbReference>
<dbReference type="GO" id="GO:0018580">
    <property type="term" value="F:nitronate monooxygenase activity"/>
    <property type="evidence" value="ECO:0007669"/>
    <property type="project" value="InterPro"/>
</dbReference>
<keyword evidence="6" id="KW-0223">Dioxygenase</keyword>
<keyword evidence="3" id="KW-0285">Flavoprotein</keyword>
<evidence type="ECO:0000256" key="2">
    <source>
        <dbReference type="ARBA" id="ARBA00013457"/>
    </source>
</evidence>
<dbReference type="InterPro" id="IPR013785">
    <property type="entry name" value="Aldolase_TIM"/>
</dbReference>
<dbReference type="Proteomes" id="UP000006346">
    <property type="component" value="Chromosome"/>
</dbReference>
<dbReference type="AlphaFoldDB" id="G7WGU0"/>
<dbReference type="OrthoDB" id="9778912at2"/>
<reference evidence="6 7" key="2">
    <citation type="journal article" date="2012" name="J. Bacteriol.">
        <title>Complete genome sequences of Desulfosporosinus orientis DSM765T, Desulfosporosinus youngiae DSM17734T, Desulfosporosinus meridiei DSM13257T, and Desulfosporosinus acidiphilus DSM22704T.</title>
        <authorList>
            <person name="Pester M."/>
            <person name="Brambilla E."/>
            <person name="Alazard D."/>
            <person name="Rattei T."/>
            <person name="Weinmaier T."/>
            <person name="Han J."/>
            <person name="Lucas S."/>
            <person name="Lapidus A."/>
            <person name="Cheng J.F."/>
            <person name="Goodwin L."/>
            <person name="Pitluck S."/>
            <person name="Peters L."/>
            <person name="Ovchinnikova G."/>
            <person name="Teshima H."/>
            <person name="Detter J.C."/>
            <person name="Han C.S."/>
            <person name="Tapia R."/>
            <person name="Land M.L."/>
            <person name="Hauser L."/>
            <person name="Kyrpides N.C."/>
            <person name="Ivanova N.N."/>
            <person name="Pagani I."/>
            <person name="Huntmann M."/>
            <person name="Wei C.L."/>
            <person name="Davenport K.W."/>
            <person name="Daligault H."/>
            <person name="Chain P.S."/>
            <person name="Chen A."/>
            <person name="Mavromatis K."/>
            <person name="Markowitz V."/>
            <person name="Szeto E."/>
            <person name="Mikhailova N."/>
            <person name="Pati A."/>
            <person name="Wagner M."/>
            <person name="Woyke T."/>
            <person name="Ollivier B."/>
            <person name="Klenk H.P."/>
            <person name="Spring S."/>
            <person name="Loy A."/>
        </authorList>
    </citation>
    <scope>NUCLEOTIDE SEQUENCE [LARGE SCALE GENOMIC DNA]</scope>
    <source>
        <strain evidence="7">ATCC 19365 / DSM 765 / NCIMB 8382 / VKM B-1628</strain>
    </source>
</reference>
<name>G7WGU0_DESOD</name>